<dbReference type="SUPFAM" id="SSF109604">
    <property type="entry name" value="HD-domain/PDEase-like"/>
    <property type="match status" value="1"/>
</dbReference>
<dbReference type="PANTHER" id="PTHR33594:SF1">
    <property type="entry name" value="HD_PDEASE DOMAIN-CONTAINING PROTEIN"/>
    <property type="match status" value="1"/>
</dbReference>
<comment type="caution">
    <text evidence="2">The sequence shown here is derived from an EMBL/GenBank/DDBJ whole genome shotgun (WGS) entry which is preliminary data.</text>
</comment>
<dbReference type="STRING" id="337097.BHF71_02160"/>
<dbReference type="EMBL" id="MIJF01000024">
    <property type="protein sequence ID" value="OEF99409.1"/>
    <property type="molecule type" value="Genomic_DNA"/>
</dbReference>
<gene>
    <name evidence="2" type="ORF">BHF71_02160</name>
</gene>
<accession>A0A1D2YUN7</accession>
<name>A0A1D2YUN7_9BACI</name>
<dbReference type="SMART" id="SM00471">
    <property type="entry name" value="HDc"/>
    <property type="match status" value="1"/>
</dbReference>
<evidence type="ECO:0000259" key="1">
    <source>
        <dbReference type="PROSITE" id="PS51831"/>
    </source>
</evidence>
<sequence>MMDRIIEEVKEILKEEMLFESTGHDYWHVLRVYNNALLLIKEESQTHQVNEDVIRLAALLHDIGDYKITGSETEEIEKPIAILNQLRVDKKIIEQVVQIIGEISFRKQKNKLSSIESQIVQDADRLDAIGAIGIARAFAYGGAKNREIWNPNDPPKKNMSKEEYINNKGNTINHFYEKLLLLKDQMNTKTAKKIAVRRHQFMEMFLQQFYAEWNGDR</sequence>
<protein>
    <recommendedName>
        <fullName evidence="1">HD domain-containing protein</fullName>
    </recommendedName>
</protein>
<evidence type="ECO:0000313" key="2">
    <source>
        <dbReference type="EMBL" id="OEF99409.1"/>
    </source>
</evidence>
<keyword evidence="3" id="KW-1185">Reference proteome</keyword>
<organism evidence="2 3">
    <name type="scientific">Vulcanibacillus modesticaldus</name>
    <dbReference type="NCBI Taxonomy" id="337097"/>
    <lineage>
        <taxon>Bacteria</taxon>
        <taxon>Bacillati</taxon>
        <taxon>Bacillota</taxon>
        <taxon>Bacilli</taxon>
        <taxon>Bacillales</taxon>
        <taxon>Bacillaceae</taxon>
        <taxon>Vulcanibacillus</taxon>
    </lineage>
</organism>
<dbReference type="PANTHER" id="PTHR33594">
    <property type="entry name" value="SUPERFAMILY HYDROLASE, PUTATIVE (AFU_ORTHOLOGUE AFUA_1G03035)-RELATED"/>
    <property type="match status" value="1"/>
</dbReference>
<proteinExistence type="predicted"/>
<reference evidence="2 3" key="1">
    <citation type="submission" date="2016-09" db="EMBL/GenBank/DDBJ databases">
        <title>Draft genome sequence for the type strain of Vulcanibacillus modesticaldus BR, a strictly anaerobic, moderately thermophilic, and nitrate-reducing bacterium from deep sea-hydrothermal vents of the Mid-Atlantic Ridge.</title>
        <authorList>
            <person name="Abin C.A."/>
            <person name="Hollibaugh J.T."/>
        </authorList>
    </citation>
    <scope>NUCLEOTIDE SEQUENCE [LARGE SCALE GENOMIC DNA]</scope>
    <source>
        <strain evidence="2 3">BR</strain>
    </source>
</reference>
<dbReference type="InterPro" id="IPR003607">
    <property type="entry name" value="HD/PDEase_dom"/>
</dbReference>
<dbReference type="InterPro" id="IPR006674">
    <property type="entry name" value="HD_domain"/>
</dbReference>
<feature type="domain" description="HD" evidence="1">
    <location>
        <begin position="25"/>
        <end position="129"/>
    </location>
</feature>
<dbReference type="PROSITE" id="PS51831">
    <property type="entry name" value="HD"/>
    <property type="match status" value="1"/>
</dbReference>
<dbReference type="RefSeq" id="WP_069656803.1">
    <property type="nucleotide sequence ID" value="NZ_MIJF01000024.1"/>
</dbReference>
<dbReference type="Proteomes" id="UP000243739">
    <property type="component" value="Unassembled WGS sequence"/>
</dbReference>
<dbReference type="Gene3D" id="1.10.3210.50">
    <property type="match status" value="1"/>
</dbReference>
<dbReference type="OrthoDB" id="9797344at2"/>
<evidence type="ECO:0000313" key="3">
    <source>
        <dbReference type="Proteomes" id="UP000243739"/>
    </source>
</evidence>
<dbReference type="CDD" id="cd00077">
    <property type="entry name" value="HDc"/>
    <property type="match status" value="1"/>
</dbReference>
<dbReference type="AlphaFoldDB" id="A0A1D2YUN7"/>
<dbReference type="Pfam" id="PF01966">
    <property type="entry name" value="HD"/>
    <property type="match status" value="1"/>
</dbReference>